<reference evidence="3 4" key="1">
    <citation type="journal article" date="2023" name="Hortic Res">
        <title>Pangenome of water caltrop reveals structural variations and asymmetric subgenome divergence after allopolyploidization.</title>
        <authorList>
            <person name="Zhang X."/>
            <person name="Chen Y."/>
            <person name="Wang L."/>
            <person name="Yuan Y."/>
            <person name="Fang M."/>
            <person name="Shi L."/>
            <person name="Lu R."/>
            <person name="Comes H.P."/>
            <person name="Ma Y."/>
            <person name="Chen Y."/>
            <person name="Huang G."/>
            <person name="Zhou Y."/>
            <person name="Zheng Z."/>
            <person name="Qiu Y."/>
        </authorList>
    </citation>
    <scope>NUCLEOTIDE SEQUENCE [LARGE SCALE GENOMIC DNA]</scope>
    <source>
        <tissue evidence="3">Roots</tissue>
    </source>
</reference>
<sequence length="553" mass="63718">MINWFSVRDISLKQLLNMLALLLELALPCRDIDCQENSGAKRLVTGKRDSSSMADALFGWRKASKCKKLIRRVQCRIKLLKNKRYSIIRQLRQDVAQLIKTGHEELAIDRAEQLFKDKCTMEVHELLDHFCEFILINISYIRQHRDCPNDINQAVSSLIFASVRCGDLPELRPIRKLFGERYGESFIKRALELYPGNLVNREIRDKLSSIQSVSEEVKKRLADEISRDYCLRPEVLAMEYASRLHKQMKETTDLHVIDSNSPPISYTMKESKFHVLDPKVSGGKSVLVDSAGISYELMMAPFISPSECNKSSAVISSSSSPSRGSPSPQYYQENIVYLDDVEEAHTPLHKNMSSQDKRVFKFKSSPVPLAEAAEECFSKENDSPEIQVWRGWRKSRTRRSIMRRLVSAENQGWESPESANYYTSRKHKKEPKFASLSMKGESINIENLAVPYDGFSYEDSKPSKRNVEMDDEKEESFSYGMDFSGSSRAMSMPHEHPKETRPERILRTNSGPFQHPIHVHPKLPEYEEIAAKFSALKEKHLQMKDHCRKQQFH</sequence>
<dbReference type="PANTHER" id="PTHR12161:SF44">
    <property type="entry name" value="REGULATOR OF VPS4 ACTIVITY IN THE MVB PATHWAY PROTEIN"/>
    <property type="match status" value="1"/>
</dbReference>
<evidence type="ECO:0000313" key="4">
    <source>
        <dbReference type="Proteomes" id="UP001345219"/>
    </source>
</evidence>
<dbReference type="InterPro" id="IPR042277">
    <property type="entry name" value="IST1-like"/>
</dbReference>
<evidence type="ECO:0000256" key="2">
    <source>
        <dbReference type="SAM" id="SignalP"/>
    </source>
</evidence>
<comment type="caution">
    <text evidence="3">The sequence shown here is derived from an EMBL/GenBank/DDBJ whole genome shotgun (WGS) entry which is preliminary data.</text>
</comment>
<feature type="signal peptide" evidence="2">
    <location>
        <begin position="1"/>
        <end position="34"/>
    </location>
</feature>
<dbReference type="Gene3D" id="1.20.1260.60">
    <property type="entry name" value="Vacuolar protein sorting-associated protein Ist1"/>
    <property type="match status" value="1"/>
</dbReference>
<proteinExistence type="inferred from homology"/>
<dbReference type="Pfam" id="PF03398">
    <property type="entry name" value="Ist1"/>
    <property type="match status" value="1"/>
</dbReference>
<dbReference type="GO" id="GO:0015031">
    <property type="term" value="P:protein transport"/>
    <property type="evidence" value="ECO:0007669"/>
    <property type="project" value="InterPro"/>
</dbReference>
<keyword evidence="2" id="KW-0732">Signal</keyword>
<protein>
    <recommendedName>
        <fullName evidence="5">IST1-like protein</fullName>
    </recommendedName>
</protein>
<evidence type="ECO:0000313" key="3">
    <source>
        <dbReference type="EMBL" id="KAK4777436.1"/>
    </source>
</evidence>
<accession>A0AAN7QUC9</accession>
<dbReference type="EMBL" id="JAXIOK010000002">
    <property type="protein sequence ID" value="KAK4777436.1"/>
    <property type="molecule type" value="Genomic_DNA"/>
</dbReference>
<feature type="chain" id="PRO_5042894753" description="IST1-like protein" evidence="2">
    <location>
        <begin position="35"/>
        <end position="553"/>
    </location>
</feature>
<dbReference type="FunFam" id="1.20.1260.60:FF:000002">
    <property type="entry name" value="Vacuolar protein sorting-associated protein IST1"/>
    <property type="match status" value="1"/>
</dbReference>
<keyword evidence="4" id="KW-1185">Reference proteome</keyword>
<dbReference type="AlphaFoldDB" id="A0AAN7QUC9"/>
<comment type="similarity">
    <text evidence="1">Belongs to the IST1 family.</text>
</comment>
<evidence type="ECO:0000256" key="1">
    <source>
        <dbReference type="ARBA" id="ARBA00005536"/>
    </source>
</evidence>
<evidence type="ECO:0008006" key="5">
    <source>
        <dbReference type="Google" id="ProtNLM"/>
    </source>
</evidence>
<organism evidence="3 4">
    <name type="scientific">Trapa incisa</name>
    <dbReference type="NCBI Taxonomy" id="236973"/>
    <lineage>
        <taxon>Eukaryota</taxon>
        <taxon>Viridiplantae</taxon>
        <taxon>Streptophyta</taxon>
        <taxon>Embryophyta</taxon>
        <taxon>Tracheophyta</taxon>
        <taxon>Spermatophyta</taxon>
        <taxon>Magnoliopsida</taxon>
        <taxon>eudicotyledons</taxon>
        <taxon>Gunneridae</taxon>
        <taxon>Pentapetalae</taxon>
        <taxon>rosids</taxon>
        <taxon>malvids</taxon>
        <taxon>Myrtales</taxon>
        <taxon>Lythraceae</taxon>
        <taxon>Trapa</taxon>
    </lineage>
</organism>
<name>A0AAN7QUC9_9MYRT</name>
<dbReference type="InterPro" id="IPR005061">
    <property type="entry name" value="Ist1"/>
</dbReference>
<gene>
    <name evidence="3" type="ORF">SAY87_017623</name>
</gene>
<dbReference type="PANTHER" id="PTHR12161">
    <property type="entry name" value="IST1 FAMILY MEMBER"/>
    <property type="match status" value="1"/>
</dbReference>
<dbReference type="Proteomes" id="UP001345219">
    <property type="component" value="Chromosome 14"/>
</dbReference>